<evidence type="ECO:0000256" key="1">
    <source>
        <dbReference type="ARBA" id="ARBA00022490"/>
    </source>
</evidence>
<feature type="region of interest" description="Disordered" evidence="3">
    <location>
        <begin position="1"/>
        <end position="47"/>
    </location>
</feature>
<sequence>MAMLFAASARDAKKTPSDAGSDSEKTGFAHGHWNATGKARNRTRRSELEVHRTYALPSVPKELSWAKLRFRGVEEGDPEMLAVDEEVRNFYPSVGELEPLHVVEDRRPSSTTEPKSRRIGVVSLSNAVAASGTHNAMLGLRDFMDRKEMAGSTLLGIRNLSKGHEFEIERAFNMFVNQAGSDMLRTIQLGRVNKTLLNQMIRLCDNLRLDALVFLCGPSELSHIGKIMEHLHKEKPKILINCVLHSVSGWIRMPGWIETNLGFDSACACLCEVSGNLALSRQALNRDIYHFVACGSKTLTLEVALEIRPTLCYIGEEIRRRRRTLDEIVEEICDTIVVRNCEHDLHAGVIMIADDFFEQMVEMTELRLEMHRLRSERTMELSSEEAALTLLPEHLLSFYSSLPKTHQHALVFRTGLDDLPLLLPLDVERIVGNLVAGRLSRRKQRGLRSVHHFEQHPHSLRHIALSPMPSILDCYLGYVLGHVVGALIEQQKSGYVANVRNVGEDVLDWIPCAVPLVRLLTWDAKSDPPEPRARRRQLTEEDEAFRLWDKIRHQCRWAQSYRQPGPFQYWGEPASKPPASRSYTLRVIFEGYEALLAELTAECDEDNANSSEAPRFKVETGYIRLYRRKYSMLSPLQKWRLKYQPQLPQVLQGPNRLAEEHRKARDLTILAESRSVGVSRPSNDPSRPTGPYEVGWAPSKPLKKGMV</sequence>
<dbReference type="InterPro" id="IPR035966">
    <property type="entry name" value="PKF_sf"/>
</dbReference>
<dbReference type="Proteomes" id="UP001642464">
    <property type="component" value="Unassembled WGS sequence"/>
</dbReference>
<evidence type="ECO:0000256" key="3">
    <source>
        <dbReference type="SAM" id="MobiDB-lite"/>
    </source>
</evidence>
<feature type="compositionally biased region" description="Basic and acidic residues" evidence="3">
    <location>
        <begin position="10"/>
        <end position="27"/>
    </location>
</feature>
<keyword evidence="5" id="KW-1185">Reference proteome</keyword>
<proteinExistence type="predicted"/>
<protein>
    <submittedName>
        <fullName evidence="4">Pyrophosphate dependent 2 (PPi-PFK 2 (Pyrophosphate-dependent 6-phosphofructose-1-kinase 2</fullName>
    </submittedName>
</protein>
<accession>A0ABP0MMA6</accession>
<evidence type="ECO:0000313" key="5">
    <source>
        <dbReference type="Proteomes" id="UP001642464"/>
    </source>
</evidence>
<organism evidence="4 5">
    <name type="scientific">Durusdinium trenchii</name>
    <dbReference type="NCBI Taxonomy" id="1381693"/>
    <lineage>
        <taxon>Eukaryota</taxon>
        <taxon>Sar</taxon>
        <taxon>Alveolata</taxon>
        <taxon>Dinophyceae</taxon>
        <taxon>Suessiales</taxon>
        <taxon>Symbiodiniaceae</taxon>
        <taxon>Durusdinium</taxon>
    </lineage>
</organism>
<dbReference type="EMBL" id="CAXAMM010022825">
    <property type="protein sequence ID" value="CAK9052606.1"/>
    <property type="molecule type" value="Genomic_DNA"/>
</dbReference>
<evidence type="ECO:0000313" key="4">
    <source>
        <dbReference type="EMBL" id="CAK9052606.1"/>
    </source>
</evidence>
<dbReference type="PANTHER" id="PTHR43650">
    <property type="entry name" value="PYROPHOSPHATE--FRUCTOSE 6-PHOSPHATE 1-PHOSPHOTRANSFERASE"/>
    <property type="match status" value="1"/>
</dbReference>
<comment type="caution">
    <text evidence="4">The sequence shown here is derived from an EMBL/GenBank/DDBJ whole genome shotgun (WGS) entry which is preliminary data.</text>
</comment>
<dbReference type="SUPFAM" id="SSF53784">
    <property type="entry name" value="Phosphofructokinase"/>
    <property type="match status" value="1"/>
</dbReference>
<keyword evidence="2" id="KW-0324">Glycolysis</keyword>
<dbReference type="Gene3D" id="1.10.10.480">
    <property type="entry name" value="Phosphofructokinase, domain 3"/>
    <property type="match status" value="1"/>
</dbReference>
<gene>
    <name evidence="4" type="ORF">SCF082_LOCUS28762</name>
</gene>
<name>A0ABP0MMA6_9DINO</name>
<dbReference type="Gene3D" id="3.40.50.460">
    <property type="entry name" value="Phosphofructokinase domain"/>
    <property type="match status" value="1"/>
</dbReference>
<feature type="region of interest" description="Disordered" evidence="3">
    <location>
        <begin position="670"/>
        <end position="707"/>
    </location>
</feature>
<evidence type="ECO:0000256" key="2">
    <source>
        <dbReference type="ARBA" id="ARBA00023152"/>
    </source>
</evidence>
<reference evidence="4 5" key="1">
    <citation type="submission" date="2024-02" db="EMBL/GenBank/DDBJ databases">
        <authorList>
            <person name="Chen Y."/>
            <person name="Shah S."/>
            <person name="Dougan E. K."/>
            <person name="Thang M."/>
            <person name="Chan C."/>
        </authorList>
    </citation>
    <scope>NUCLEOTIDE SEQUENCE [LARGE SCALE GENOMIC DNA]</scope>
</reference>
<dbReference type="PANTHER" id="PTHR43650:SF1">
    <property type="entry name" value="PYROPHOSPHATE--FRUCTOSE 6-PHOSPHATE 1-PHOSPHOTRANSFERASE SUBUNIT BETA 2"/>
    <property type="match status" value="1"/>
</dbReference>
<dbReference type="Gene3D" id="3.40.50.450">
    <property type="match status" value="1"/>
</dbReference>
<keyword evidence="1" id="KW-0963">Cytoplasm</keyword>